<evidence type="ECO:0000313" key="3">
    <source>
        <dbReference type="EMBL" id="KNC96460.1"/>
    </source>
</evidence>
<gene>
    <name evidence="3" type="ORF">SPPG_08053</name>
</gene>
<dbReference type="OrthoDB" id="407198at2759"/>
<evidence type="ECO:0000256" key="1">
    <source>
        <dbReference type="SAM" id="MobiDB-lite"/>
    </source>
</evidence>
<dbReference type="Gene3D" id="3.10.290.30">
    <property type="entry name" value="MM3350-like"/>
    <property type="match status" value="1"/>
</dbReference>
<dbReference type="AlphaFoldDB" id="A0A0L0H4M1"/>
<dbReference type="Proteomes" id="UP000053201">
    <property type="component" value="Unassembled WGS sequence"/>
</dbReference>
<accession>A0A0L0H4M1</accession>
<dbReference type="PANTHER" id="PTHR41878">
    <property type="entry name" value="LEXA REPRESSOR-RELATED"/>
    <property type="match status" value="1"/>
</dbReference>
<dbReference type="RefSeq" id="XP_016604500.1">
    <property type="nucleotide sequence ID" value="XM_016756204.1"/>
</dbReference>
<feature type="compositionally biased region" description="Acidic residues" evidence="1">
    <location>
        <begin position="540"/>
        <end position="549"/>
    </location>
</feature>
<reference evidence="3 4" key="1">
    <citation type="submission" date="2009-08" db="EMBL/GenBank/DDBJ databases">
        <title>The Genome Sequence of Spizellomyces punctatus strain DAOM BR117.</title>
        <authorList>
            <consortium name="The Broad Institute Genome Sequencing Platform"/>
            <person name="Russ C."/>
            <person name="Cuomo C."/>
            <person name="Shea T."/>
            <person name="Young S.K."/>
            <person name="Zeng Q."/>
            <person name="Koehrsen M."/>
            <person name="Haas B."/>
            <person name="Borodovsky M."/>
            <person name="Guigo R."/>
            <person name="Alvarado L."/>
            <person name="Berlin A."/>
            <person name="Bochicchio J."/>
            <person name="Borenstein D."/>
            <person name="Chapman S."/>
            <person name="Chen Z."/>
            <person name="Engels R."/>
            <person name="Freedman E."/>
            <person name="Gellesch M."/>
            <person name="Goldberg J."/>
            <person name="Griggs A."/>
            <person name="Gujja S."/>
            <person name="Heiman D."/>
            <person name="Hepburn T."/>
            <person name="Howarth C."/>
            <person name="Jen D."/>
            <person name="Larson L."/>
            <person name="Lewis B."/>
            <person name="Mehta T."/>
            <person name="Park D."/>
            <person name="Pearson M."/>
            <person name="Roberts A."/>
            <person name="Saif S."/>
            <person name="Shenoy N."/>
            <person name="Sisk P."/>
            <person name="Stolte C."/>
            <person name="Sykes S."/>
            <person name="Thomson T."/>
            <person name="Walk T."/>
            <person name="White J."/>
            <person name="Yandava C."/>
            <person name="Burger G."/>
            <person name="Gray M.W."/>
            <person name="Holland P.W.H."/>
            <person name="King N."/>
            <person name="Lang F.B.F."/>
            <person name="Roger A.J."/>
            <person name="Ruiz-Trillo I."/>
            <person name="Lander E."/>
            <person name="Nusbaum C."/>
        </authorList>
    </citation>
    <scope>NUCLEOTIDE SEQUENCE [LARGE SCALE GENOMIC DNA]</scope>
    <source>
        <strain evidence="3 4">DAOM BR117</strain>
    </source>
</reference>
<dbReference type="Pfam" id="PF07929">
    <property type="entry name" value="PRiA4_ORF3"/>
    <property type="match status" value="1"/>
</dbReference>
<feature type="region of interest" description="Disordered" evidence="1">
    <location>
        <begin position="539"/>
        <end position="562"/>
    </location>
</feature>
<sequence>MTVQVDTFPPTVKAGGIDNAAIVRVPESDEYSYLTNSDVHPEPAMQGLISLVLEQGGKVTLRGPIGEKSIVELDSGKEFVYGIVAKQYKVFDDEQDFDGCWKGSLQFSKFRWALKSLEPATEEEFEKAQEQVAPVPDKADGEQLYNKGLAAIKAGNHEEAISILTLALTTCEIDEEAEDDDNDDPHASLRLQILTARAQASNALGAWRAAVRDGELVERIYGRPVDALNSLKPADAGVYFHSILASAKANEALGNLVAAGSGYMAIMILNMIKEQAAELSTEGQEVPEPVPADVADSLIQQASAALEKLEQGPNTTTIFTLKISLLGIEPPVWRTIKVTANTTLGELREYIIMAFGWCGTPNVHEFEIYDHGVVRFTTIPDDFVIPDDQDDEYDERHEICEDEEATTVGLAVSQVGDTFTFIYEKGDWVHQIVVEEVSEQVLPDACCGHDEEGDHEHNHQPEFPKIIAGARACPPDSVGGPAGYKEFLLAVNGTPSEKFATRLDALNFAAENVGLSNSALDSWGGATKRPIEDMLAGLTLEDDEEENATDDTPKDVNKGGWDPEAFQLEEVGKALGAIAAMMEQGDDDDEWEDEEDDEEEDI</sequence>
<feature type="region of interest" description="Disordered" evidence="1">
    <location>
        <begin position="580"/>
        <end position="602"/>
    </location>
</feature>
<dbReference type="InterPro" id="IPR011990">
    <property type="entry name" value="TPR-like_helical_dom_sf"/>
</dbReference>
<dbReference type="SUPFAM" id="SSF159941">
    <property type="entry name" value="MM3350-like"/>
    <property type="match status" value="1"/>
</dbReference>
<dbReference type="InParanoid" id="A0A0L0H4M1"/>
<organism evidence="3 4">
    <name type="scientific">Spizellomyces punctatus (strain DAOM BR117)</name>
    <dbReference type="NCBI Taxonomy" id="645134"/>
    <lineage>
        <taxon>Eukaryota</taxon>
        <taxon>Fungi</taxon>
        <taxon>Fungi incertae sedis</taxon>
        <taxon>Chytridiomycota</taxon>
        <taxon>Chytridiomycota incertae sedis</taxon>
        <taxon>Chytridiomycetes</taxon>
        <taxon>Spizellomycetales</taxon>
        <taxon>Spizellomycetaceae</taxon>
        <taxon>Spizellomyces</taxon>
    </lineage>
</organism>
<dbReference type="VEuPathDB" id="FungiDB:SPPG_08053"/>
<dbReference type="GeneID" id="27691231"/>
<evidence type="ECO:0000313" key="4">
    <source>
        <dbReference type="Proteomes" id="UP000053201"/>
    </source>
</evidence>
<feature type="compositionally biased region" description="Acidic residues" evidence="1">
    <location>
        <begin position="584"/>
        <end position="602"/>
    </location>
</feature>
<dbReference type="SUPFAM" id="SSF48452">
    <property type="entry name" value="TPR-like"/>
    <property type="match status" value="1"/>
</dbReference>
<keyword evidence="4" id="KW-1185">Reference proteome</keyword>
<dbReference type="InterPro" id="IPR024047">
    <property type="entry name" value="MM3350-like_sf"/>
</dbReference>
<proteinExistence type="predicted"/>
<name>A0A0L0H4M1_SPIPD</name>
<protein>
    <recommendedName>
        <fullName evidence="2">Plasmid pRiA4b Orf3-like domain-containing protein</fullName>
    </recommendedName>
</protein>
<dbReference type="EMBL" id="KQ257468">
    <property type="protein sequence ID" value="KNC96460.1"/>
    <property type="molecule type" value="Genomic_DNA"/>
</dbReference>
<feature type="domain" description="Plasmid pRiA4b Orf3-like" evidence="2">
    <location>
        <begin position="318"/>
        <end position="495"/>
    </location>
</feature>
<dbReference type="Gene3D" id="1.25.40.10">
    <property type="entry name" value="Tetratricopeptide repeat domain"/>
    <property type="match status" value="1"/>
</dbReference>
<dbReference type="InterPro" id="IPR012912">
    <property type="entry name" value="Plasmid_pRiA4b_Orf3-like"/>
</dbReference>
<dbReference type="PANTHER" id="PTHR41878:SF1">
    <property type="entry name" value="TNPR PROTEIN"/>
    <property type="match status" value="1"/>
</dbReference>
<evidence type="ECO:0000259" key="2">
    <source>
        <dbReference type="Pfam" id="PF07929"/>
    </source>
</evidence>